<keyword evidence="1" id="KW-0472">Membrane</keyword>
<keyword evidence="1" id="KW-0812">Transmembrane</keyword>
<dbReference type="EMBL" id="CM004404">
    <property type="protein sequence ID" value="OAY23776.1"/>
    <property type="molecule type" value="Genomic_DNA"/>
</dbReference>
<feature type="transmembrane region" description="Helical" evidence="1">
    <location>
        <begin position="29"/>
        <end position="53"/>
    </location>
</feature>
<keyword evidence="1" id="KW-1133">Transmembrane helix</keyword>
<dbReference type="Gene3D" id="1.20.1280.290">
    <property type="match status" value="1"/>
</dbReference>
<organism evidence="2">
    <name type="scientific">Manihot esculenta</name>
    <name type="common">Cassava</name>
    <name type="synonym">Jatropha manihot</name>
    <dbReference type="NCBI Taxonomy" id="3983"/>
    <lineage>
        <taxon>Eukaryota</taxon>
        <taxon>Viridiplantae</taxon>
        <taxon>Streptophyta</taxon>
        <taxon>Embryophyta</taxon>
        <taxon>Tracheophyta</taxon>
        <taxon>Spermatophyta</taxon>
        <taxon>Magnoliopsida</taxon>
        <taxon>eudicotyledons</taxon>
        <taxon>Gunneridae</taxon>
        <taxon>Pentapetalae</taxon>
        <taxon>rosids</taxon>
        <taxon>fabids</taxon>
        <taxon>Malpighiales</taxon>
        <taxon>Euphorbiaceae</taxon>
        <taxon>Crotonoideae</taxon>
        <taxon>Manihoteae</taxon>
        <taxon>Manihot</taxon>
    </lineage>
</organism>
<name>A0A2C9U379_MANES</name>
<evidence type="ECO:0000256" key="1">
    <source>
        <dbReference type="SAM" id="Phobius"/>
    </source>
</evidence>
<evidence type="ECO:0000313" key="2">
    <source>
        <dbReference type="EMBL" id="OAY23776.1"/>
    </source>
</evidence>
<reference evidence="2" key="1">
    <citation type="submission" date="2016-02" db="EMBL/GenBank/DDBJ databases">
        <title>WGS assembly of Manihot esculenta.</title>
        <authorList>
            <person name="Bredeson J.V."/>
            <person name="Prochnik S.E."/>
            <person name="Lyons J.B."/>
            <person name="Schmutz J."/>
            <person name="Grimwood J."/>
            <person name="Vrebalov J."/>
            <person name="Bart R.S."/>
            <person name="Amuge T."/>
            <person name="Ferguson M.E."/>
            <person name="Green R."/>
            <person name="Putnam N."/>
            <person name="Stites J."/>
            <person name="Rounsley S."/>
            <person name="Rokhsar D.S."/>
        </authorList>
    </citation>
    <scope>NUCLEOTIDE SEQUENCE [LARGE SCALE GENOMIC DNA]</scope>
    <source>
        <tissue evidence="2">Leaf</tissue>
    </source>
</reference>
<proteinExistence type="predicted"/>
<protein>
    <submittedName>
        <fullName evidence="2">Uncharacterized protein</fullName>
    </submittedName>
</protein>
<sequence length="118" mass="13535">MQWMLIEKKNVESISIIWTSINILCDFTWLIYGIANAIGVSNLLGQMIFHCIYRRKMQENNLIQEPSIEINMAKEKNAGEERNSLNTGRVSSQLIDRYLFRGIGESGILSEIELTNPN</sequence>
<dbReference type="AlphaFoldDB" id="A0A2C9U379"/>
<accession>A0A2C9U379</accession>
<gene>
    <name evidence="2" type="ORF">MANES_18G106300</name>
</gene>